<protein>
    <submittedName>
        <fullName evidence="4">Uncharacterized protein</fullName>
    </submittedName>
</protein>
<dbReference type="Gene3D" id="2.60.40.10">
    <property type="entry name" value="Immunoglobulins"/>
    <property type="match status" value="1"/>
</dbReference>
<dbReference type="EMBL" id="LAIR01000002">
    <property type="protein sequence ID" value="KNX35973.1"/>
    <property type="molecule type" value="Genomic_DNA"/>
</dbReference>
<feature type="compositionally biased region" description="Polar residues" evidence="1">
    <location>
        <begin position="84"/>
        <end position="93"/>
    </location>
</feature>
<sequence>MHEQSRSWRTRHARRLRRVIAIFCAIALAAVVGPSLAIASHYEASLEGSSFQIDNDANFRVDPDPDATLDWMNVTEQRSVDKPTGQTDDSYSGGTKEDTSCPSSTTGSIPNNKSDLRVFGVYVEPGKPGYLNMYWTRVSDPSGTTLMDFEFNHSKTPCGTGPNVVRTVGDLLVEYSIDQGGARAVVTVRRWTGSAWGPATTLDPTKAAGTINTSVIPAAQADGTIPAGSSLAARTFGEAQIDLSAIFNANKCESFGSAMLKSRSSDSFTSQLKDYIAPVPINLSNCGNVVIHKDTVPDESDADFGYTKSFGTDPATASTFTLNDKTKDTITFDNVLLGSGYTVKEDTLPSGWDFDKIDCSASTGVTPSVSGQQITFDIDAVADVLDCTYYNKARARLTVVKQTKDQAGAFDFTSTGGLDPGSFTLTTTGVGQAGQAQRSFEDLAPGTYGLTEADTPNWNLASATCDDGSDPASISLSAGDDVTCTFVNERERGAIDITKTRKHAAAQGGVAPHPGVQFTVSGGGLADPVVVTTDSAGKACVPGLLDGSYTVTEKVPAGYVNADATKQVAVTDEATCGGSGTPAAVAFTNTPLTDVTVSVDSQVEGGTASTISCVDGDGNVVVENTTNQPGDVSVAAKNLPPTAPKTTLVCTIVVDP</sequence>
<gene>
    <name evidence="4" type="ORF">VV01_00455</name>
</gene>
<dbReference type="SUPFAM" id="SSF49478">
    <property type="entry name" value="Cna protein B-type domain"/>
    <property type="match status" value="1"/>
</dbReference>
<dbReference type="STRING" id="1631356.VV01_00455"/>
<dbReference type="Pfam" id="PF17802">
    <property type="entry name" value="SpaA"/>
    <property type="match status" value="1"/>
</dbReference>
<feature type="compositionally biased region" description="Polar residues" evidence="1">
    <location>
        <begin position="100"/>
        <end position="109"/>
    </location>
</feature>
<dbReference type="InterPro" id="IPR013783">
    <property type="entry name" value="Ig-like_fold"/>
</dbReference>
<evidence type="ECO:0000259" key="2">
    <source>
        <dbReference type="Pfam" id="PF17802"/>
    </source>
</evidence>
<accession>A0A0L6CEQ7</accession>
<evidence type="ECO:0000313" key="4">
    <source>
        <dbReference type="EMBL" id="KNX35973.1"/>
    </source>
</evidence>
<proteinExistence type="predicted"/>
<evidence type="ECO:0000259" key="3">
    <source>
        <dbReference type="Pfam" id="PF24514"/>
    </source>
</evidence>
<dbReference type="GO" id="GO:0005975">
    <property type="term" value="P:carbohydrate metabolic process"/>
    <property type="evidence" value="ECO:0007669"/>
    <property type="project" value="UniProtKB-ARBA"/>
</dbReference>
<dbReference type="AlphaFoldDB" id="A0A0L6CEQ7"/>
<comment type="caution">
    <text evidence="4">The sequence shown here is derived from an EMBL/GenBank/DDBJ whole genome shotgun (WGS) entry which is preliminary data.</text>
</comment>
<evidence type="ECO:0000313" key="5">
    <source>
        <dbReference type="Proteomes" id="UP000037397"/>
    </source>
</evidence>
<dbReference type="InterPro" id="IPR041033">
    <property type="entry name" value="SpaA_PFL_dom_1"/>
</dbReference>
<dbReference type="Proteomes" id="UP000037397">
    <property type="component" value="Unassembled WGS sequence"/>
</dbReference>
<dbReference type="Pfam" id="PF24514">
    <property type="entry name" value="SpaA_4"/>
    <property type="match status" value="2"/>
</dbReference>
<reference evidence="5" key="1">
    <citation type="submission" date="2015-03" db="EMBL/GenBank/DDBJ databases">
        <title>Luteipulveratus halotolerans sp. nov., a novel actinobacterium (Dermacoccaceae) from Sarawak, Malaysia.</title>
        <authorList>
            <person name="Juboi H."/>
            <person name="Basik A."/>
            <person name="Shamsul S.S."/>
            <person name="Arnold P."/>
            <person name="Schmitt E.K."/>
            <person name="Sanglier J.-J."/>
            <person name="Yeo T."/>
        </authorList>
    </citation>
    <scope>NUCLEOTIDE SEQUENCE [LARGE SCALE GENOMIC DNA]</scope>
    <source>
        <strain evidence="5">C296001</strain>
    </source>
</reference>
<keyword evidence="5" id="KW-1185">Reference proteome</keyword>
<feature type="region of interest" description="Disordered" evidence="1">
    <location>
        <begin position="75"/>
        <end position="109"/>
    </location>
</feature>
<dbReference type="InterPro" id="IPR055371">
    <property type="entry name" value="SpaA_PFL_dom_4"/>
</dbReference>
<name>A0A0L6CEQ7_9MICO</name>
<evidence type="ECO:0000256" key="1">
    <source>
        <dbReference type="SAM" id="MobiDB-lite"/>
    </source>
</evidence>
<feature type="domain" description="SpaA-like prealbumin fold" evidence="3">
    <location>
        <begin position="289"/>
        <end position="392"/>
    </location>
</feature>
<organism evidence="4 5">
    <name type="scientific">Luteipulveratus halotolerans</name>
    <dbReference type="NCBI Taxonomy" id="1631356"/>
    <lineage>
        <taxon>Bacteria</taxon>
        <taxon>Bacillati</taxon>
        <taxon>Actinomycetota</taxon>
        <taxon>Actinomycetes</taxon>
        <taxon>Micrococcales</taxon>
        <taxon>Dermacoccaceae</taxon>
        <taxon>Luteipulveratus</taxon>
    </lineage>
</organism>
<feature type="domain" description="SpaA-like prealbumin fold" evidence="2">
    <location>
        <begin position="514"/>
        <end position="573"/>
    </location>
</feature>
<feature type="domain" description="SpaA-like prealbumin fold" evidence="3">
    <location>
        <begin position="397"/>
        <end position="490"/>
    </location>
</feature>